<evidence type="ECO:0000313" key="1">
    <source>
        <dbReference type="EMBL" id="ASJ79065.1"/>
    </source>
</evidence>
<evidence type="ECO:0000313" key="2">
    <source>
        <dbReference type="Proteomes" id="UP000225707"/>
    </source>
</evidence>
<name>A0A220NQZ2_BPST6</name>
<dbReference type="SMR" id="A0A220NQZ2"/>
<organism evidence="1 2">
    <name type="scientific">Salmonella phage vB_SalP_PM43</name>
    <dbReference type="NCBI Taxonomy" id="2018029"/>
    <lineage>
        <taxon>Viruses</taxon>
        <taxon>Duplodnaviria</taxon>
        <taxon>Heunggongvirae</taxon>
        <taxon>Uroviricota</taxon>
        <taxon>Caudoviricetes</taxon>
        <taxon>Lederbergvirus</taxon>
        <taxon>Salmonella phage ST64T</taxon>
    </lineage>
</organism>
<proteinExistence type="predicted"/>
<dbReference type="EMBL" id="MF188997">
    <property type="protein sequence ID" value="ASJ79065.1"/>
    <property type="molecule type" value="Genomic_DNA"/>
</dbReference>
<dbReference type="Proteomes" id="UP000225707">
    <property type="component" value="Segment"/>
</dbReference>
<protein>
    <submittedName>
        <fullName evidence="1">Tail fiber protein</fullName>
    </submittedName>
</protein>
<sequence>MANPNFTPSWPLYKDADGVYVSALPIKAIKYANDGSANAEFDGPYADQYMSAQTVAVFKPEVGGYLFRSQYGELLYMSKTAFEANYTSASGSVANAETADKLSTARTITLTGAVTGSASFDGSANVTIETTSGS</sequence>
<accession>A0A220NQZ2</accession>
<reference evidence="1 2" key="1">
    <citation type="submission" date="2017-06" db="EMBL/GenBank/DDBJ databases">
        <title>Characterization of Salmonella Phage vB_SalP_PM43.</title>
        <authorList>
            <person name="Newase S."/>
            <person name="Shashidhar R."/>
            <person name="Kapadnis B."/>
        </authorList>
    </citation>
    <scope>NUCLEOTIDE SEQUENCE [LARGE SCALE GENOMIC DNA]</scope>
</reference>